<evidence type="ECO:0000256" key="1">
    <source>
        <dbReference type="SAM" id="Phobius"/>
    </source>
</evidence>
<comment type="caution">
    <text evidence="2">The sequence shown here is derived from an EMBL/GenBank/DDBJ whole genome shotgun (WGS) entry which is preliminary data.</text>
</comment>
<feature type="transmembrane region" description="Helical" evidence="1">
    <location>
        <begin position="7"/>
        <end position="29"/>
    </location>
</feature>
<keyword evidence="1" id="KW-0812">Transmembrane</keyword>
<reference evidence="2 3" key="1">
    <citation type="journal article" date="2016" name="Nat. Commun.">
        <title>Thousands of microbial genomes shed light on interconnected biogeochemical processes in an aquifer system.</title>
        <authorList>
            <person name="Anantharaman K."/>
            <person name="Brown C.T."/>
            <person name="Hug L.A."/>
            <person name="Sharon I."/>
            <person name="Castelle C.J."/>
            <person name="Probst A.J."/>
            <person name="Thomas B.C."/>
            <person name="Singh A."/>
            <person name="Wilkins M.J."/>
            <person name="Karaoz U."/>
            <person name="Brodie E.L."/>
            <person name="Williams K.H."/>
            <person name="Hubbard S.S."/>
            <person name="Banfield J.F."/>
        </authorList>
    </citation>
    <scope>NUCLEOTIDE SEQUENCE [LARGE SCALE GENOMIC DNA]</scope>
</reference>
<organism evidence="2 3">
    <name type="scientific">Candidatus Kerfeldbacteria bacterium RIFCSPHIGHO2_02_FULL_42_14</name>
    <dbReference type="NCBI Taxonomy" id="1798540"/>
    <lineage>
        <taxon>Bacteria</taxon>
        <taxon>Candidatus Kerfeldiibacteriota</taxon>
    </lineage>
</organism>
<evidence type="ECO:0000313" key="2">
    <source>
        <dbReference type="EMBL" id="OGY78784.1"/>
    </source>
</evidence>
<name>A0A1G2APF0_9BACT</name>
<dbReference type="AlphaFoldDB" id="A0A1G2APF0"/>
<sequence>MTRKFKIIISIVSVIFLLIVCFLFLYMFWLRYFFIDEFATINVTYTGTAVLIVNPVDTQKIDPATSIVGSWKNASDKTCDVRISAADFKQEFFLAPGETFGTIFSKRGAVSFTFCDQEGKFYLSPESNPLFIMPAESE</sequence>
<keyword evidence="1" id="KW-0472">Membrane</keyword>
<protein>
    <submittedName>
        <fullName evidence="2">Uncharacterized protein</fullName>
    </submittedName>
</protein>
<proteinExistence type="predicted"/>
<accession>A0A1G2APF0</accession>
<keyword evidence="1" id="KW-1133">Transmembrane helix</keyword>
<evidence type="ECO:0000313" key="3">
    <source>
        <dbReference type="Proteomes" id="UP000177165"/>
    </source>
</evidence>
<dbReference type="Proteomes" id="UP000177165">
    <property type="component" value="Unassembled WGS sequence"/>
</dbReference>
<gene>
    <name evidence="2" type="ORF">A3B74_03270</name>
</gene>
<dbReference type="EMBL" id="MHKB01000012">
    <property type="protein sequence ID" value="OGY78784.1"/>
    <property type="molecule type" value="Genomic_DNA"/>
</dbReference>